<name>A0A6I6JSD1_9BACT</name>
<evidence type="ECO:0000259" key="1">
    <source>
        <dbReference type="PROSITE" id="PS50943"/>
    </source>
</evidence>
<dbReference type="SMART" id="SM00530">
    <property type="entry name" value="HTH_XRE"/>
    <property type="match status" value="1"/>
</dbReference>
<sequence length="103" mass="11653">MKVIYVLYICDINNSNDMLRIKEILKDKGITGKQLAKMTSVTPSTITNIVQERNFPKPDLLQNIAIALDVDIRDLFTPTKDTETDFNFKCPNCGTQLTVTSKK</sequence>
<accession>A0A6I6JSD1</accession>
<reference evidence="2 3" key="1">
    <citation type="submission" date="2019-11" db="EMBL/GenBank/DDBJ databases">
        <authorList>
            <person name="Zheng R.K."/>
            <person name="Sun C.M."/>
        </authorList>
    </citation>
    <scope>NUCLEOTIDE SEQUENCE [LARGE SCALE GENOMIC DNA]</scope>
    <source>
        <strain evidence="2 3">WC007</strain>
    </source>
</reference>
<proteinExistence type="predicted"/>
<dbReference type="Gene3D" id="1.10.260.40">
    <property type="entry name" value="lambda repressor-like DNA-binding domains"/>
    <property type="match status" value="1"/>
</dbReference>
<evidence type="ECO:0000313" key="2">
    <source>
        <dbReference type="EMBL" id="QGY44139.1"/>
    </source>
</evidence>
<feature type="domain" description="HTH cro/C1-type" evidence="1">
    <location>
        <begin position="21"/>
        <end position="75"/>
    </location>
</feature>
<dbReference type="AlphaFoldDB" id="A0A6I6JSD1"/>
<protein>
    <submittedName>
        <fullName evidence="2">Helix-turn-helix domain-containing protein</fullName>
    </submittedName>
</protein>
<evidence type="ECO:0000313" key="3">
    <source>
        <dbReference type="Proteomes" id="UP000428260"/>
    </source>
</evidence>
<dbReference type="EMBL" id="CP046401">
    <property type="protein sequence ID" value="QGY44139.1"/>
    <property type="molecule type" value="Genomic_DNA"/>
</dbReference>
<dbReference type="Pfam" id="PF01381">
    <property type="entry name" value="HTH_3"/>
    <property type="match status" value="1"/>
</dbReference>
<keyword evidence="3" id="KW-1185">Reference proteome</keyword>
<dbReference type="Proteomes" id="UP000428260">
    <property type="component" value="Chromosome"/>
</dbReference>
<dbReference type="PROSITE" id="PS50943">
    <property type="entry name" value="HTH_CROC1"/>
    <property type="match status" value="1"/>
</dbReference>
<gene>
    <name evidence="2" type="ORF">GM418_10855</name>
</gene>
<dbReference type="CDD" id="cd00093">
    <property type="entry name" value="HTH_XRE"/>
    <property type="match status" value="1"/>
</dbReference>
<dbReference type="InterPro" id="IPR001387">
    <property type="entry name" value="Cro/C1-type_HTH"/>
</dbReference>
<dbReference type="KEGG" id="mcos:GM418_10855"/>
<dbReference type="GO" id="GO:0003677">
    <property type="term" value="F:DNA binding"/>
    <property type="evidence" value="ECO:0007669"/>
    <property type="project" value="InterPro"/>
</dbReference>
<organism evidence="2 3">
    <name type="scientific">Maribellus comscasis</name>
    <dbReference type="NCBI Taxonomy" id="2681766"/>
    <lineage>
        <taxon>Bacteria</taxon>
        <taxon>Pseudomonadati</taxon>
        <taxon>Bacteroidota</taxon>
        <taxon>Bacteroidia</taxon>
        <taxon>Marinilabiliales</taxon>
        <taxon>Prolixibacteraceae</taxon>
        <taxon>Maribellus</taxon>
    </lineage>
</organism>
<dbReference type="InterPro" id="IPR010982">
    <property type="entry name" value="Lambda_DNA-bd_dom_sf"/>
</dbReference>
<dbReference type="SUPFAM" id="SSF47413">
    <property type="entry name" value="lambda repressor-like DNA-binding domains"/>
    <property type="match status" value="1"/>
</dbReference>